<feature type="active site" description="Proton acceptor" evidence="2">
    <location>
        <position position="125"/>
    </location>
</feature>
<keyword evidence="4" id="KW-1185">Reference proteome</keyword>
<evidence type="ECO:0000313" key="4">
    <source>
        <dbReference type="Proteomes" id="UP001501586"/>
    </source>
</evidence>
<dbReference type="Gene3D" id="3.90.1140.10">
    <property type="entry name" value="Cyclic phosphodiesterase"/>
    <property type="match status" value="1"/>
</dbReference>
<dbReference type="HAMAP" id="MF_01940">
    <property type="entry name" value="RNA_CPDase"/>
    <property type="match status" value="1"/>
</dbReference>
<comment type="caution">
    <text evidence="3">The sequence shown here is derived from an EMBL/GenBank/DDBJ whole genome shotgun (WGS) entry which is preliminary data.</text>
</comment>
<keyword evidence="1 2" id="KW-0378">Hydrolase</keyword>
<dbReference type="EMBL" id="BAABAZ010000006">
    <property type="protein sequence ID" value="GAA4284298.1"/>
    <property type="molecule type" value="Genomic_DNA"/>
</dbReference>
<name>A0ABP8EK24_9MICO</name>
<dbReference type="InterPro" id="IPR004175">
    <property type="entry name" value="RNA_CPDase"/>
</dbReference>
<comment type="function">
    <text evidence="2">Hydrolyzes RNA 2',3'-cyclic phosphodiester to an RNA 2'-phosphomonoester.</text>
</comment>
<organism evidence="3 4">
    <name type="scientific">Brevibacterium daeguense</name>
    <dbReference type="NCBI Taxonomy" id="909936"/>
    <lineage>
        <taxon>Bacteria</taxon>
        <taxon>Bacillati</taxon>
        <taxon>Actinomycetota</taxon>
        <taxon>Actinomycetes</taxon>
        <taxon>Micrococcales</taxon>
        <taxon>Brevibacteriaceae</taxon>
        <taxon>Brevibacterium</taxon>
    </lineage>
</organism>
<comment type="similarity">
    <text evidence="2">Belongs to the 2H phosphoesterase superfamily. ThpR family.</text>
</comment>
<protein>
    <recommendedName>
        <fullName evidence="2">RNA 2',3'-cyclic phosphodiesterase</fullName>
        <shortName evidence="2">RNA 2',3'-CPDase</shortName>
        <ecNumber evidence="2">3.1.4.58</ecNumber>
    </recommendedName>
</protein>
<evidence type="ECO:0000256" key="1">
    <source>
        <dbReference type="ARBA" id="ARBA00022801"/>
    </source>
</evidence>
<feature type="short sequence motif" description="HXTX 2" evidence="2">
    <location>
        <begin position="125"/>
        <end position="128"/>
    </location>
</feature>
<comment type="catalytic activity">
    <reaction evidence="2">
        <text>a 3'-end 2',3'-cyclophospho-ribonucleotide-RNA + H2O = a 3'-end 2'-phospho-ribonucleotide-RNA + H(+)</text>
        <dbReference type="Rhea" id="RHEA:11828"/>
        <dbReference type="Rhea" id="RHEA-COMP:10464"/>
        <dbReference type="Rhea" id="RHEA-COMP:17353"/>
        <dbReference type="ChEBI" id="CHEBI:15377"/>
        <dbReference type="ChEBI" id="CHEBI:15378"/>
        <dbReference type="ChEBI" id="CHEBI:83064"/>
        <dbReference type="ChEBI" id="CHEBI:173113"/>
        <dbReference type="EC" id="3.1.4.58"/>
    </reaction>
</comment>
<sequence length="182" mass="20030">MFTALLPPAGVRRELDELLRPRRKTDRLIRYTSQERWHVTLSFMPAVGPASEETLVGLLHEIASGTAGFPVALGQADGFPNARRAKVLYLGVTEGRGEVVALSSACREAAGRAGTGADQRESVPHLTIARVRYHPIDARTWRDELHPLPLLRWHVGSFALVASNMGDGPERYEVVAEFPLRG</sequence>
<evidence type="ECO:0000313" key="3">
    <source>
        <dbReference type="EMBL" id="GAA4284298.1"/>
    </source>
</evidence>
<accession>A0ABP8EK24</accession>
<dbReference type="InterPro" id="IPR009097">
    <property type="entry name" value="Cyclic_Pdiesterase"/>
</dbReference>
<dbReference type="PANTHER" id="PTHR35561">
    <property type="entry name" value="RNA 2',3'-CYCLIC PHOSPHODIESTERASE"/>
    <property type="match status" value="1"/>
</dbReference>
<dbReference type="Pfam" id="PF13563">
    <property type="entry name" value="2_5_RNA_ligase2"/>
    <property type="match status" value="1"/>
</dbReference>
<evidence type="ECO:0000256" key="2">
    <source>
        <dbReference type="HAMAP-Rule" id="MF_01940"/>
    </source>
</evidence>
<gene>
    <name evidence="3" type="primary">thpR</name>
    <name evidence="3" type="ORF">GCM10022261_18290</name>
</gene>
<dbReference type="SUPFAM" id="SSF55144">
    <property type="entry name" value="LigT-like"/>
    <property type="match status" value="1"/>
</dbReference>
<feature type="active site" description="Proton donor" evidence="2">
    <location>
        <position position="38"/>
    </location>
</feature>
<proteinExistence type="inferred from homology"/>
<reference evidence="4" key="1">
    <citation type="journal article" date="2019" name="Int. J. Syst. Evol. Microbiol.">
        <title>The Global Catalogue of Microorganisms (GCM) 10K type strain sequencing project: providing services to taxonomists for standard genome sequencing and annotation.</title>
        <authorList>
            <consortium name="The Broad Institute Genomics Platform"/>
            <consortium name="The Broad Institute Genome Sequencing Center for Infectious Disease"/>
            <person name="Wu L."/>
            <person name="Ma J."/>
        </authorList>
    </citation>
    <scope>NUCLEOTIDE SEQUENCE [LARGE SCALE GENOMIC DNA]</scope>
    <source>
        <strain evidence="4">JCM 17458</strain>
    </source>
</reference>
<feature type="short sequence motif" description="HXTX 1" evidence="2">
    <location>
        <begin position="38"/>
        <end position="41"/>
    </location>
</feature>
<dbReference type="PANTHER" id="PTHR35561:SF1">
    <property type="entry name" value="RNA 2',3'-CYCLIC PHOSPHODIESTERASE"/>
    <property type="match status" value="1"/>
</dbReference>
<dbReference type="EC" id="3.1.4.58" evidence="2"/>
<dbReference type="NCBIfam" id="TIGR02258">
    <property type="entry name" value="2_5_ligase"/>
    <property type="match status" value="1"/>
</dbReference>
<dbReference type="Proteomes" id="UP001501586">
    <property type="component" value="Unassembled WGS sequence"/>
</dbReference>